<evidence type="ECO:0000313" key="2">
    <source>
        <dbReference type="Proteomes" id="UP000054166"/>
    </source>
</evidence>
<evidence type="ECO:0000313" key="1">
    <source>
        <dbReference type="EMBL" id="KIM76087.1"/>
    </source>
</evidence>
<dbReference type="AlphaFoldDB" id="A0A0C3BFL9"/>
<dbReference type="InParanoid" id="A0A0C3BFL9"/>
<sequence>MSLIMCQAPAQYLISLCSTAAQQSDEPFGVAVRIGSSSSKFEAATTKVIHSILTFSPAPDTMAVEFLNELSKVKGMTSLVDPVSRRASPFDCATWAMEVMDFLSAKFTKDQRSAELKPVVGLASHMLSHLLIATRNPGGKKTPQDSTHPTPNINRLREIIDLLNEATTKKSQSALKELIYWRDGFICPFTGLHFAPPGRPVVTRCAHIIPFSFHDKHLTLRALECFTGRQIAEGANKNINHPCNAFNAQTDARDTFDKLAWGIEAVYVDEEWKYFFREVRSEEIAGTINLVEGQEIIFHRGHSDGKVIDKPNPEYCNIKLALARAMHACGAADIIAEMYGDDDDDEAIVNQPVYLGGPFVSDDVLFRRLDDRLLTVMTDDRLND</sequence>
<dbReference type="Proteomes" id="UP000054166">
    <property type="component" value="Unassembled WGS sequence"/>
</dbReference>
<dbReference type="STRING" id="765440.A0A0C3BFL9"/>
<proteinExistence type="predicted"/>
<dbReference type="EMBL" id="KN833039">
    <property type="protein sequence ID" value="KIM76087.1"/>
    <property type="molecule type" value="Genomic_DNA"/>
</dbReference>
<dbReference type="OrthoDB" id="2833246at2759"/>
<gene>
    <name evidence="1" type="ORF">PILCRDRAFT_658545</name>
</gene>
<reference evidence="1 2" key="1">
    <citation type="submission" date="2014-04" db="EMBL/GenBank/DDBJ databases">
        <authorList>
            <consortium name="DOE Joint Genome Institute"/>
            <person name="Kuo A."/>
            <person name="Tarkka M."/>
            <person name="Buscot F."/>
            <person name="Kohler A."/>
            <person name="Nagy L.G."/>
            <person name="Floudas D."/>
            <person name="Copeland A."/>
            <person name="Barry K.W."/>
            <person name="Cichocki N."/>
            <person name="Veneault-Fourrey C."/>
            <person name="LaButti K."/>
            <person name="Lindquist E.A."/>
            <person name="Lipzen A."/>
            <person name="Lundell T."/>
            <person name="Morin E."/>
            <person name="Murat C."/>
            <person name="Sun H."/>
            <person name="Tunlid A."/>
            <person name="Henrissat B."/>
            <person name="Grigoriev I.V."/>
            <person name="Hibbett D.S."/>
            <person name="Martin F."/>
            <person name="Nordberg H.P."/>
            <person name="Cantor M.N."/>
            <person name="Hua S.X."/>
        </authorList>
    </citation>
    <scope>NUCLEOTIDE SEQUENCE [LARGE SCALE GENOMIC DNA]</scope>
    <source>
        <strain evidence="1 2">F 1598</strain>
    </source>
</reference>
<reference evidence="2" key="2">
    <citation type="submission" date="2015-01" db="EMBL/GenBank/DDBJ databases">
        <title>Evolutionary Origins and Diversification of the Mycorrhizal Mutualists.</title>
        <authorList>
            <consortium name="DOE Joint Genome Institute"/>
            <consortium name="Mycorrhizal Genomics Consortium"/>
            <person name="Kohler A."/>
            <person name="Kuo A."/>
            <person name="Nagy L.G."/>
            <person name="Floudas D."/>
            <person name="Copeland A."/>
            <person name="Barry K.W."/>
            <person name="Cichocki N."/>
            <person name="Veneault-Fourrey C."/>
            <person name="LaButti K."/>
            <person name="Lindquist E.A."/>
            <person name="Lipzen A."/>
            <person name="Lundell T."/>
            <person name="Morin E."/>
            <person name="Murat C."/>
            <person name="Riley R."/>
            <person name="Ohm R."/>
            <person name="Sun H."/>
            <person name="Tunlid A."/>
            <person name="Henrissat B."/>
            <person name="Grigoriev I.V."/>
            <person name="Hibbett D.S."/>
            <person name="Martin F."/>
        </authorList>
    </citation>
    <scope>NUCLEOTIDE SEQUENCE [LARGE SCALE GENOMIC DNA]</scope>
    <source>
        <strain evidence="2">F 1598</strain>
    </source>
</reference>
<protein>
    <recommendedName>
        <fullName evidence="3">HNH nuclease domain-containing protein</fullName>
    </recommendedName>
</protein>
<keyword evidence="2" id="KW-1185">Reference proteome</keyword>
<organism evidence="1 2">
    <name type="scientific">Piloderma croceum (strain F 1598)</name>
    <dbReference type="NCBI Taxonomy" id="765440"/>
    <lineage>
        <taxon>Eukaryota</taxon>
        <taxon>Fungi</taxon>
        <taxon>Dikarya</taxon>
        <taxon>Basidiomycota</taxon>
        <taxon>Agaricomycotina</taxon>
        <taxon>Agaricomycetes</taxon>
        <taxon>Agaricomycetidae</taxon>
        <taxon>Atheliales</taxon>
        <taxon>Atheliaceae</taxon>
        <taxon>Piloderma</taxon>
    </lineage>
</organism>
<name>A0A0C3BFL9_PILCF</name>
<dbReference type="HOGENOM" id="CLU_070879_0_0_1"/>
<accession>A0A0C3BFL9</accession>
<evidence type="ECO:0008006" key="3">
    <source>
        <dbReference type="Google" id="ProtNLM"/>
    </source>
</evidence>